<feature type="transmembrane region" description="Helical" evidence="1">
    <location>
        <begin position="91"/>
        <end position="114"/>
    </location>
</feature>
<evidence type="ECO:0000313" key="3">
    <source>
        <dbReference type="Proteomes" id="UP000005104"/>
    </source>
</evidence>
<name>H5Y097_9FIRM</name>
<feature type="transmembrane region" description="Helical" evidence="1">
    <location>
        <begin position="126"/>
        <end position="147"/>
    </location>
</feature>
<dbReference type="EMBL" id="CM001441">
    <property type="protein sequence ID" value="EHQ92076.1"/>
    <property type="molecule type" value="Genomic_DNA"/>
</dbReference>
<organism evidence="2 3">
    <name type="scientific">Desulfosporosinus youngiae DSM 17734</name>
    <dbReference type="NCBI Taxonomy" id="768710"/>
    <lineage>
        <taxon>Bacteria</taxon>
        <taxon>Bacillati</taxon>
        <taxon>Bacillota</taxon>
        <taxon>Clostridia</taxon>
        <taxon>Eubacteriales</taxon>
        <taxon>Desulfitobacteriaceae</taxon>
        <taxon>Desulfosporosinus</taxon>
    </lineage>
</organism>
<dbReference type="AlphaFoldDB" id="H5Y097"/>
<accession>H5Y097</accession>
<sequence length="153" mass="17499">MKIIDLKDRFARSLVAGFFASLVLLALNLFSYYILHLSQRRFINYSALMIFGRQFNNFPEAFVSSIAQICFSTSLIVISSYLILKEKRETYLLRGLFVGFGSWFAILSSCYIIGIHNTLLMDLGSAISFFIASLIWGILGAWLLHILDERYES</sequence>
<evidence type="ECO:0000313" key="2">
    <source>
        <dbReference type="EMBL" id="EHQ92076.1"/>
    </source>
</evidence>
<keyword evidence="1" id="KW-0812">Transmembrane</keyword>
<evidence type="ECO:0000256" key="1">
    <source>
        <dbReference type="SAM" id="Phobius"/>
    </source>
</evidence>
<reference evidence="2 3" key="1">
    <citation type="submission" date="2011-11" db="EMBL/GenBank/DDBJ databases">
        <title>The Noncontiguous Finished genome of Desulfosporosinus youngiae DSM 17734.</title>
        <authorList>
            <consortium name="US DOE Joint Genome Institute (JGI-PGF)"/>
            <person name="Lucas S."/>
            <person name="Han J."/>
            <person name="Lapidus A."/>
            <person name="Cheng J.-F."/>
            <person name="Goodwin L."/>
            <person name="Pitluck S."/>
            <person name="Peters L."/>
            <person name="Ovchinnikova G."/>
            <person name="Lu M."/>
            <person name="Land M.L."/>
            <person name="Hauser L."/>
            <person name="Pester M."/>
            <person name="Spring S."/>
            <person name="Ollivier B."/>
            <person name="Rattei T."/>
            <person name="Klenk H.-P."/>
            <person name="Wagner M."/>
            <person name="Loy A."/>
            <person name="Woyke T.J."/>
        </authorList>
    </citation>
    <scope>NUCLEOTIDE SEQUENCE [LARGE SCALE GENOMIC DNA]</scope>
    <source>
        <strain evidence="2 3">DSM 17734</strain>
    </source>
</reference>
<keyword evidence="1" id="KW-1133">Transmembrane helix</keyword>
<proteinExistence type="predicted"/>
<gene>
    <name evidence="2" type="ORF">DesyoDRAFT_5142</name>
</gene>
<dbReference type="RefSeq" id="WP_007787296.1">
    <property type="nucleotide sequence ID" value="NZ_CM001441.1"/>
</dbReference>
<dbReference type="OrthoDB" id="1807417at2"/>
<feature type="transmembrane region" description="Helical" evidence="1">
    <location>
        <begin position="12"/>
        <end position="35"/>
    </location>
</feature>
<keyword evidence="3" id="KW-1185">Reference proteome</keyword>
<dbReference type="Proteomes" id="UP000005104">
    <property type="component" value="Chromosome"/>
</dbReference>
<dbReference type="HOGENOM" id="CLU_112818_0_0_9"/>
<feature type="transmembrane region" description="Helical" evidence="1">
    <location>
        <begin position="61"/>
        <end position="84"/>
    </location>
</feature>
<keyword evidence="1" id="KW-0472">Membrane</keyword>
<protein>
    <submittedName>
        <fullName evidence="2">Uncharacterized protein</fullName>
    </submittedName>
</protein>